<evidence type="ECO:0000313" key="1">
    <source>
        <dbReference type="EMBL" id="ETS06346.1"/>
    </source>
</evidence>
<dbReference type="HOGENOM" id="CLU_3052065_0_0_1"/>
<proteinExistence type="predicted"/>
<dbReference type="KEGG" id="trr:M419DRAFT_117021"/>
<name>A0A024SMS4_HYPJR</name>
<accession>A0A024SMS4</accession>
<organism evidence="1 2">
    <name type="scientific">Hypocrea jecorina (strain ATCC 56765 / BCRC 32924 / NRRL 11460 / Rut C-30)</name>
    <name type="common">Trichoderma reesei</name>
    <dbReference type="NCBI Taxonomy" id="1344414"/>
    <lineage>
        <taxon>Eukaryota</taxon>
        <taxon>Fungi</taxon>
        <taxon>Dikarya</taxon>
        <taxon>Ascomycota</taxon>
        <taxon>Pezizomycotina</taxon>
        <taxon>Sordariomycetes</taxon>
        <taxon>Hypocreomycetidae</taxon>
        <taxon>Hypocreales</taxon>
        <taxon>Hypocreaceae</taxon>
        <taxon>Trichoderma</taxon>
    </lineage>
</organism>
<dbReference type="AlphaFoldDB" id="A0A024SMS4"/>
<dbReference type="EMBL" id="KI911139">
    <property type="protein sequence ID" value="ETS06346.1"/>
    <property type="molecule type" value="Genomic_DNA"/>
</dbReference>
<dbReference type="Proteomes" id="UP000024376">
    <property type="component" value="Unassembled WGS sequence"/>
</dbReference>
<reference evidence="2" key="1">
    <citation type="journal article" date="2013" name="Ind. Biotechnol.">
        <title>Comparative genomics analysis of Trichoderma reesei strains.</title>
        <authorList>
            <person name="Koike H."/>
            <person name="Aerts A."/>
            <person name="LaButti K."/>
            <person name="Grigoriev I.V."/>
            <person name="Baker S.E."/>
        </authorList>
    </citation>
    <scope>NUCLEOTIDE SEQUENCE [LARGE SCALE GENOMIC DNA]</scope>
    <source>
        <strain evidence="2">ATCC 56765 / BCRC 32924 / NRRL 11460 / Rut C-30</strain>
    </source>
</reference>
<sequence>MARRRGARGGKKASLQALPDTPHVLFLSQAFLFFDCWPDTQGCRFSIARRGDNS</sequence>
<evidence type="ECO:0000313" key="2">
    <source>
        <dbReference type="Proteomes" id="UP000024376"/>
    </source>
</evidence>
<gene>
    <name evidence="1" type="ORF">M419DRAFT_117021</name>
</gene>
<protein>
    <submittedName>
        <fullName evidence="1">Uncharacterized protein</fullName>
    </submittedName>
</protein>